<dbReference type="Pfam" id="PF17939">
    <property type="entry name" value="TetR_C_30"/>
    <property type="match status" value="1"/>
</dbReference>
<reference evidence="4 5" key="1">
    <citation type="submission" date="2018-09" db="EMBL/GenBank/DDBJ databases">
        <title>Nocardia yunnanensis sp. nov., an actinomycete isolated from a soil sample.</title>
        <authorList>
            <person name="Zhang J."/>
        </authorList>
    </citation>
    <scope>NUCLEOTIDE SEQUENCE [LARGE SCALE GENOMIC DNA]</scope>
    <source>
        <strain evidence="4 5">CFHS0054</strain>
    </source>
</reference>
<sequence>MSACGTAASAPGTAAAGRPIVTTVNSPDARELILLAGERTIAERGPDVALRDIAVAAGQRNNSAVHYHFGSRDGLIAAIIERHQPALEARRMELLADHEDSDAPDTVATLVDILVRPMFDVPTAEGSTHYARFLEQARAHPALSGPDLREKRWHATRVIVTRLYKALPDLSPALRTYRLRAMSTVIFALLADYERQELHTADERKDVQDTILAMIVGLLTEPVGPQGAAVRALGSKPPGIS</sequence>
<protein>
    <submittedName>
        <fullName evidence="4">TetR/AcrR family transcriptional regulator</fullName>
    </submittedName>
</protein>
<dbReference type="GO" id="GO:0003677">
    <property type="term" value="F:DNA binding"/>
    <property type="evidence" value="ECO:0007669"/>
    <property type="project" value="UniProtKB-KW"/>
</dbReference>
<dbReference type="KEGG" id="nyu:D7D52_02880"/>
<evidence type="ECO:0000259" key="2">
    <source>
        <dbReference type="Pfam" id="PF00440"/>
    </source>
</evidence>
<keyword evidence="1" id="KW-0238">DNA-binding</keyword>
<proteinExistence type="predicted"/>
<organism evidence="4 5">
    <name type="scientific">Nocardia yunnanensis</name>
    <dbReference type="NCBI Taxonomy" id="2382165"/>
    <lineage>
        <taxon>Bacteria</taxon>
        <taxon>Bacillati</taxon>
        <taxon>Actinomycetota</taxon>
        <taxon>Actinomycetes</taxon>
        <taxon>Mycobacteriales</taxon>
        <taxon>Nocardiaceae</taxon>
        <taxon>Nocardia</taxon>
    </lineage>
</organism>
<evidence type="ECO:0000313" key="4">
    <source>
        <dbReference type="EMBL" id="AYF72987.1"/>
    </source>
</evidence>
<name>A0A386Z784_9NOCA</name>
<dbReference type="Gene3D" id="1.10.357.10">
    <property type="entry name" value="Tetracycline Repressor, domain 2"/>
    <property type="match status" value="1"/>
</dbReference>
<dbReference type="Pfam" id="PF00440">
    <property type="entry name" value="TetR_N"/>
    <property type="match status" value="1"/>
</dbReference>
<feature type="domain" description="HTH tetR-type" evidence="2">
    <location>
        <begin position="33"/>
        <end position="79"/>
    </location>
</feature>
<gene>
    <name evidence="4" type="ORF">D7D52_02880</name>
</gene>
<dbReference type="InterPro" id="IPR036271">
    <property type="entry name" value="Tet_transcr_reg_TetR-rel_C_sf"/>
</dbReference>
<dbReference type="Proteomes" id="UP000267164">
    <property type="component" value="Chromosome"/>
</dbReference>
<evidence type="ECO:0000259" key="3">
    <source>
        <dbReference type="Pfam" id="PF17939"/>
    </source>
</evidence>
<dbReference type="InterPro" id="IPR001647">
    <property type="entry name" value="HTH_TetR"/>
</dbReference>
<dbReference type="InterPro" id="IPR009057">
    <property type="entry name" value="Homeodomain-like_sf"/>
</dbReference>
<dbReference type="SUPFAM" id="SSF46689">
    <property type="entry name" value="Homeodomain-like"/>
    <property type="match status" value="1"/>
</dbReference>
<dbReference type="InterPro" id="IPR041586">
    <property type="entry name" value="PsrA_TetR_C"/>
</dbReference>
<accession>A0A386Z784</accession>
<evidence type="ECO:0000313" key="5">
    <source>
        <dbReference type="Proteomes" id="UP000267164"/>
    </source>
</evidence>
<dbReference type="AlphaFoldDB" id="A0A386Z784"/>
<keyword evidence="5" id="KW-1185">Reference proteome</keyword>
<feature type="domain" description="PsrA tetracyclin repressor-like C-terminal" evidence="3">
    <location>
        <begin position="113"/>
        <end position="214"/>
    </location>
</feature>
<dbReference type="EMBL" id="CP032568">
    <property type="protein sequence ID" value="AYF72987.1"/>
    <property type="molecule type" value="Genomic_DNA"/>
</dbReference>
<dbReference type="SUPFAM" id="SSF48498">
    <property type="entry name" value="Tetracyclin repressor-like, C-terminal domain"/>
    <property type="match status" value="1"/>
</dbReference>
<dbReference type="OrthoDB" id="2356263at2"/>
<evidence type="ECO:0000256" key="1">
    <source>
        <dbReference type="ARBA" id="ARBA00023125"/>
    </source>
</evidence>